<dbReference type="Gene3D" id="1.10.510.10">
    <property type="entry name" value="Transferase(Phosphotransferase) domain 1"/>
    <property type="match status" value="1"/>
</dbReference>
<keyword evidence="6" id="KW-0479">Metal-binding</keyword>
<dbReference type="PROSITE" id="PS00107">
    <property type="entry name" value="PROTEIN_KINASE_ATP"/>
    <property type="match status" value="1"/>
</dbReference>
<dbReference type="PROSITE" id="PS50011">
    <property type="entry name" value="PROTEIN_KINASE_DOM"/>
    <property type="match status" value="1"/>
</dbReference>
<dbReference type="Pfam" id="PF13202">
    <property type="entry name" value="EF-hand_5"/>
    <property type="match status" value="1"/>
</dbReference>
<name>A0AAD1Y275_EUPCR</name>
<evidence type="ECO:0000256" key="1">
    <source>
        <dbReference type="ARBA" id="ARBA00001946"/>
    </source>
</evidence>
<keyword evidence="9" id="KW-0418">Kinase</keyword>
<evidence type="ECO:0000259" key="17">
    <source>
        <dbReference type="PROSITE" id="PS50222"/>
    </source>
</evidence>
<dbReference type="SMART" id="SM00220">
    <property type="entry name" value="S_TKc"/>
    <property type="match status" value="1"/>
</dbReference>
<dbReference type="InterPro" id="IPR017441">
    <property type="entry name" value="Protein_kinase_ATP_BS"/>
</dbReference>
<dbReference type="GO" id="GO:0005524">
    <property type="term" value="F:ATP binding"/>
    <property type="evidence" value="ECO:0007669"/>
    <property type="project" value="UniProtKB-UniRule"/>
</dbReference>
<evidence type="ECO:0000256" key="8">
    <source>
        <dbReference type="ARBA" id="ARBA00022741"/>
    </source>
</evidence>
<dbReference type="InterPro" id="IPR050205">
    <property type="entry name" value="CDPK_Ser/Thr_kinases"/>
</dbReference>
<evidence type="ECO:0000256" key="2">
    <source>
        <dbReference type="ARBA" id="ARBA00011245"/>
    </source>
</evidence>
<dbReference type="InterPro" id="IPR002048">
    <property type="entry name" value="EF_hand_dom"/>
</dbReference>
<evidence type="ECO:0000259" key="16">
    <source>
        <dbReference type="PROSITE" id="PS50011"/>
    </source>
</evidence>
<keyword evidence="19" id="KW-1185">Reference proteome</keyword>
<dbReference type="GO" id="GO:0004674">
    <property type="term" value="F:protein serine/threonine kinase activity"/>
    <property type="evidence" value="ECO:0007669"/>
    <property type="project" value="UniProtKB-KW"/>
</dbReference>
<comment type="similarity">
    <text evidence="12">Belongs to the protein kinase superfamily. Ser/Thr protein kinase family. CDPK subfamily.</text>
</comment>
<dbReference type="FunFam" id="1.10.510.10:FF:000571">
    <property type="entry name" value="Maternal embryonic leucine zipper kinase"/>
    <property type="match status" value="1"/>
</dbReference>
<dbReference type="CDD" id="cd00051">
    <property type="entry name" value="EFh"/>
    <property type="match status" value="1"/>
</dbReference>
<dbReference type="FunFam" id="1.10.238.10:FF:000001">
    <property type="entry name" value="Calmodulin 1"/>
    <property type="match status" value="1"/>
</dbReference>
<evidence type="ECO:0000256" key="6">
    <source>
        <dbReference type="ARBA" id="ARBA00022723"/>
    </source>
</evidence>
<dbReference type="InterPro" id="IPR011992">
    <property type="entry name" value="EF-hand-dom_pair"/>
</dbReference>
<evidence type="ECO:0000256" key="13">
    <source>
        <dbReference type="ARBA" id="ARBA00047899"/>
    </source>
</evidence>
<protein>
    <recommendedName>
        <fullName evidence="3">non-specific serine/threonine protein kinase</fullName>
        <ecNumber evidence="3">2.7.11.1</ecNumber>
    </recommendedName>
</protein>
<evidence type="ECO:0000313" key="18">
    <source>
        <dbReference type="EMBL" id="CAI2383415.1"/>
    </source>
</evidence>
<comment type="cofactor">
    <cofactor evidence="1">
        <name>Mg(2+)</name>
        <dbReference type="ChEBI" id="CHEBI:18420"/>
    </cofactor>
</comment>
<comment type="catalytic activity">
    <reaction evidence="14">
        <text>L-seryl-[protein] + ATP = O-phospho-L-seryl-[protein] + ADP + H(+)</text>
        <dbReference type="Rhea" id="RHEA:17989"/>
        <dbReference type="Rhea" id="RHEA-COMP:9863"/>
        <dbReference type="Rhea" id="RHEA-COMP:11604"/>
        <dbReference type="ChEBI" id="CHEBI:15378"/>
        <dbReference type="ChEBI" id="CHEBI:29999"/>
        <dbReference type="ChEBI" id="CHEBI:30616"/>
        <dbReference type="ChEBI" id="CHEBI:83421"/>
        <dbReference type="ChEBI" id="CHEBI:456216"/>
        <dbReference type="EC" id="2.7.11.1"/>
    </reaction>
</comment>
<dbReference type="Gene3D" id="3.30.200.20">
    <property type="entry name" value="Phosphorylase Kinase, domain 1"/>
    <property type="match status" value="1"/>
</dbReference>
<evidence type="ECO:0000256" key="4">
    <source>
        <dbReference type="ARBA" id="ARBA00022527"/>
    </source>
</evidence>
<evidence type="ECO:0000256" key="15">
    <source>
        <dbReference type="PROSITE-ProRule" id="PRU10141"/>
    </source>
</evidence>
<evidence type="ECO:0000256" key="11">
    <source>
        <dbReference type="ARBA" id="ARBA00022840"/>
    </source>
</evidence>
<evidence type="ECO:0000256" key="5">
    <source>
        <dbReference type="ARBA" id="ARBA00022679"/>
    </source>
</evidence>
<evidence type="ECO:0000256" key="12">
    <source>
        <dbReference type="ARBA" id="ARBA00024334"/>
    </source>
</evidence>
<dbReference type="AlphaFoldDB" id="A0AAD1Y275"/>
<dbReference type="EMBL" id="CAMPGE010025678">
    <property type="protein sequence ID" value="CAI2383415.1"/>
    <property type="molecule type" value="Genomic_DNA"/>
</dbReference>
<dbReference type="PROSITE" id="PS50222">
    <property type="entry name" value="EF_HAND_2"/>
    <property type="match status" value="3"/>
</dbReference>
<feature type="domain" description="EF-hand" evidence="17">
    <location>
        <begin position="415"/>
        <end position="447"/>
    </location>
</feature>
<feature type="domain" description="Protein kinase" evidence="16">
    <location>
        <begin position="74"/>
        <end position="336"/>
    </location>
</feature>
<accession>A0AAD1Y275</accession>
<comment type="caution">
    <text evidence="18">The sequence shown here is derived from an EMBL/GenBank/DDBJ whole genome shotgun (WGS) entry which is preliminary data.</text>
</comment>
<dbReference type="FunFam" id="3.30.200.20:FF:000315">
    <property type="entry name" value="Calcium-dependent protein kinase 3"/>
    <property type="match status" value="1"/>
</dbReference>
<feature type="domain" description="EF-hand" evidence="17">
    <location>
        <begin position="379"/>
        <end position="414"/>
    </location>
</feature>
<reference evidence="18" key="1">
    <citation type="submission" date="2023-07" db="EMBL/GenBank/DDBJ databases">
        <authorList>
            <consortium name="AG Swart"/>
            <person name="Singh M."/>
            <person name="Singh A."/>
            <person name="Seah K."/>
            <person name="Emmerich C."/>
        </authorList>
    </citation>
    <scope>NUCLEOTIDE SEQUENCE</scope>
    <source>
        <strain evidence="18">DP1</strain>
    </source>
</reference>
<dbReference type="Pfam" id="PF13499">
    <property type="entry name" value="EF-hand_7"/>
    <property type="match status" value="1"/>
</dbReference>
<evidence type="ECO:0000256" key="9">
    <source>
        <dbReference type="ARBA" id="ARBA00022777"/>
    </source>
</evidence>
<dbReference type="PANTHER" id="PTHR24349">
    <property type="entry name" value="SERINE/THREONINE-PROTEIN KINASE"/>
    <property type="match status" value="1"/>
</dbReference>
<dbReference type="InterPro" id="IPR018247">
    <property type="entry name" value="EF_Hand_1_Ca_BS"/>
</dbReference>
<dbReference type="InterPro" id="IPR008271">
    <property type="entry name" value="Ser/Thr_kinase_AS"/>
</dbReference>
<feature type="binding site" evidence="15">
    <location>
        <position position="104"/>
    </location>
    <ligand>
        <name>ATP</name>
        <dbReference type="ChEBI" id="CHEBI:30616"/>
    </ligand>
</feature>
<dbReference type="Proteomes" id="UP001295684">
    <property type="component" value="Unassembled WGS sequence"/>
</dbReference>
<dbReference type="Gene3D" id="1.10.238.10">
    <property type="entry name" value="EF-hand"/>
    <property type="match status" value="2"/>
</dbReference>
<gene>
    <name evidence="18" type="ORF">ECRASSUSDP1_LOCUS24914</name>
</gene>
<proteinExistence type="inferred from homology"/>
<comment type="subunit">
    <text evidence="2">Monomer.</text>
</comment>
<dbReference type="PROSITE" id="PS00018">
    <property type="entry name" value="EF_HAND_1"/>
    <property type="match status" value="3"/>
</dbReference>
<keyword evidence="8 15" id="KW-0547">Nucleotide-binding</keyword>
<keyword evidence="5" id="KW-0808">Transferase</keyword>
<dbReference type="GO" id="GO:0005509">
    <property type="term" value="F:calcium ion binding"/>
    <property type="evidence" value="ECO:0007669"/>
    <property type="project" value="InterPro"/>
</dbReference>
<evidence type="ECO:0000313" key="19">
    <source>
        <dbReference type="Proteomes" id="UP001295684"/>
    </source>
</evidence>
<dbReference type="InterPro" id="IPR000719">
    <property type="entry name" value="Prot_kinase_dom"/>
</dbReference>
<keyword evidence="4" id="KW-0723">Serine/threonine-protein kinase</keyword>
<comment type="catalytic activity">
    <reaction evidence="13">
        <text>L-threonyl-[protein] + ATP = O-phospho-L-threonyl-[protein] + ADP + H(+)</text>
        <dbReference type="Rhea" id="RHEA:46608"/>
        <dbReference type="Rhea" id="RHEA-COMP:11060"/>
        <dbReference type="Rhea" id="RHEA-COMP:11605"/>
        <dbReference type="ChEBI" id="CHEBI:15378"/>
        <dbReference type="ChEBI" id="CHEBI:30013"/>
        <dbReference type="ChEBI" id="CHEBI:30616"/>
        <dbReference type="ChEBI" id="CHEBI:61977"/>
        <dbReference type="ChEBI" id="CHEBI:456216"/>
        <dbReference type="EC" id="2.7.11.1"/>
    </reaction>
</comment>
<dbReference type="EC" id="2.7.11.1" evidence="3"/>
<evidence type="ECO:0000256" key="10">
    <source>
        <dbReference type="ARBA" id="ARBA00022837"/>
    </source>
</evidence>
<dbReference type="SUPFAM" id="SSF56112">
    <property type="entry name" value="Protein kinase-like (PK-like)"/>
    <property type="match status" value="1"/>
</dbReference>
<feature type="domain" description="EF-hand" evidence="17">
    <location>
        <begin position="448"/>
        <end position="483"/>
    </location>
</feature>
<organism evidence="18 19">
    <name type="scientific">Euplotes crassus</name>
    <dbReference type="NCBI Taxonomy" id="5936"/>
    <lineage>
        <taxon>Eukaryota</taxon>
        <taxon>Sar</taxon>
        <taxon>Alveolata</taxon>
        <taxon>Ciliophora</taxon>
        <taxon>Intramacronucleata</taxon>
        <taxon>Spirotrichea</taxon>
        <taxon>Hypotrichia</taxon>
        <taxon>Euplotida</taxon>
        <taxon>Euplotidae</taxon>
        <taxon>Moneuplotes</taxon>
    </lineage>
</organism>
<keyword evidence="11 15" id="KW-0067">ATP-binding</keyword>
<evidence type="ECO:0000256" key="7">
    <source>
        <dbReference type="ARBA" id="ARBA00022737"/>
    </source>
</evidence>
<keyword evidence="7" id="KW-0677">Repeat</keyword>
<dbReference type="InterPro" id="IPR011009">
    <property type="entry name" value="Kinase-like_dom_sf"/>
</dbReference>
<dbReference type="CDD" id="cd05117">
    <property type="entry name" value="STKc_CAMK"/>
    <property type="match status" value="1"/>
</dbReference>
<dbReference type="PROSITE" id="PS00108">
    <property type="entry name" value="PROTEIN_KINASE_ST"/>
    <property type="match status" value="1"/>
</dbReference>
<dbReference type="SUPFAM" id="SSF47473">
    <property type="entry name" value="EF-hand"/>
    <property type="match status" value="1"/>
</dbReference>
<dbReference type="SMART" id="SM00054">
    <property type="entry name" value="EFh"/>
    <property type="match status" value="4"/>
</dbReference>
<keyword evidence="10" id="KW-0106">Calcium</keyword>
<sequence>MEQKDSDANGLQSSQIYVKDFFTEEEQDNSLESQKSKDRFEEKKRDFNLAKIVSEFTLKKENFIRMDGDINEFYDFGKKLGEGAYGVVFKATEKTTGEERAIKKLSRSKIKNPTRFKNEIEALRTLDHPNIIKLFRYFEDEEYIYLVQEYCAGGELFDHLAEQDHFDESYAANVFEQILKAIWYCHKNRICHRDLKPENFMLSSVEEGPGTIKLIDFGLSRKFFEVTDTGEKALLRMQTKAGTAFFMAPEIILGNYSYSCDMWSCGCILYLMLSGYAPFDGETQEEIFQSILNAEVDFSDPEWENISDEAKDLVLSLLTNENDRLTAKSALKHPWFKSVLGKTKKKISKTHVQKLKDFTKASKIRKIICSFLASRVSNEEVKRQLESFDKLDKNKDGYITLKELHKGLGKKYTLEDAQAIMDSVDTNKNGAIDYNEFLAATLDAEIAKNLKKLEMAFKYFDQNSDGFIDDKELKGTLESSEIDAEDASAFKNMLMECETMEKGKLNYKEFLRCMSIYSVKTKNPSDFI</sequence>
<dbReference type="Pfam" id="PF00069">
    <property type="entry name" value="Pkinase"/>
    <property type="match status" value="1"/>
</dbReference>
<evidence type="ECO:0000256" key="14">
    <source>
        <dbReference type="ARBA" id="ARBA00048679"/>
    </source>
</evidence>
<evidence type="ECO:0000256" key="3">
    <source>
        <dbReference type="ARBA" id="ARBA00012513"/>
    </source>
</evidence>